<evidence type="ECO:0000256" key="1">
    <source>
        <dbReference type="SAM" id="MobiDB-lite"/>
    </source>
</evidence>
<feature type="region of interest" description="Disordered" evidence="1">
    <location>
        <begin position="1"/>
        <end position="47"/>
    </location>
</feature>
<organism evidence="2 3">
    <name type="scientific">Paraconiothyrium brasiliense</name>
    <dbReference type="NCBI Taxonomy" id="300254"/>
    <lineage>
        <taxon>Eukaryota</taxon>
        <taxon>Fungi</taxon>
        <taxon>Dikarya</taxon>
        <taxon>Ascomycota</taxon>
        <taxon>Pezizomycotina</taxon>
        <taxon>Dothideomycetes</taxon>
        <taxon>Pleosporomycetidae</taxon>
        <taxon>Pleosporales</taxon>
        <taxon>Massarineae</taxon>
        <taxon>Didymosphaeriaceae</taxon>
        <taxon>Paraconiothyrium</taxon>
    </lineage>
</organism>
<sequence>MAGPSKKKISAQQQVQGQASPPAHRDSASNGSTTLVGASSLPTPSDTLEHTVAAESWSPMWDYRGQDDDRTNAGSFAAFLDLIGPVAAPPTKLLRFDLADGLESSGVLDFLDIDFDNPSAAARKPLTDLQHSARAILCDAITTQRRALSAHGRLEPNGVYLKPVLDAYIKLLSACKDVECIDMPLAWACVFRAEDVFPKINLASVEDLELLPAEMRARWGRVPEDEERSLQLE</sequence>
<feature type="compositionally biased region" description="Polar residues" evidence="1">
    <location>
        <begin position="10"/>
        <end position="19"/>
    </location>
</feature>
<reference evidence="2 3" key="1">
    <citation type="submission" date="2024-02" db="EMBL/GenBank/DDBJ databases">
        <title>De novo assembly and annotation of 12 fungi associated with fruit tree decline syndrome in Ontario, Canada.</title>
        <authorList>
            <person name="Sulman M."/>
            <person name="Ellouze W."/>
            <person name="Ilyukhin E."/>
        </authorList>
    </citation>
    <scope>NUCLEOTIDE SEQUENCE [LARGE SCALE GENOMIC DNA]</scope>
    <source>
        <strain evidence="2 3">M42-189</strain>
    </source>
</reference>
<proteinExistence type="predicted"/>
<evidence type="ECO:0000313" key="2">
    <source>
        <dbReference type="EMBL" id="KAL1595851.1"/>
    </source>
</evidence>
<keyword evidence="3" id="KW-1185">Reference proteome</keyword>
<protein>
    <submittedName>
        <fullName evidence="2">Uncharacterized protein</fullName>
    </submittedName>
</protein>
<gene>
    <name evidence="2" type="ORF">SLS60_009541</name>
</gene>
<dbReference type="EMBL" id="JAKJXO020000015">
    <property type="protein sequence ID" value="KAL1595851.1"/>
    <property type="molecule type" value="Genomic_DNA"/>
</dbReference>
<name>A0ABR3QUK5_9PLEO</name>
<comment type="caution">
    <text evidence="2">The sequence shown here is derived from an EMBL/GenBank/DDBJ whole genome shotgun (WGS) entry which is preliminary data.</text>
</comment>
<feature type="compositionally biased region" description="Polar residues" evidence="1">
    <location>
        <begin position="28"/>
        <end position="46"/>
    </location>
</feature>
<dbReference type="Proteomes" id="UP001521785">
    <property type="component" value="Unassembled WGS sequence"/>
</dbReference>
<evidence type="ECO:0000313" key="3">
    <source>
        <dbReference type="Proteomes" id="UP001521785"/>
    </source>
</evidence>
<accession>A0ABR3QUK5</accession>